<dbReference type="GO" id="GO:0003941">
    <property type="term" value="F:L-serine ammonia-lyase activity"/>
    <property type="evidence" value="ECO:0007669"/>
    <property type="project" value="TreeGrafter"/>
</dbReference>
<reference evidence="8" key="1">
    <citation type="submission" date="2018-05" db="EMBL/GenBank/DDBJ databases">
        <authorList>
            <person name="Lanie J.A."/>
            <person name="Ng W.-L."/>
            <person name="Kazmierczak K.M."/>
            <person name="Andrzejewski T.M."/>
            <person name="Davidsen T.M."/>
            <person name="Wayne K.J."/>
            <person name="Tettelin H."/>
            <person name="Glass J.I."/>
            <person name="Rusch D."/>
            <person name="Podicherti R."/>
            <person name="Tsui H.-C.T."/>
            <person name="Winkler M.E."/>
        </authorList>
    </citation>
    <scope>NUCLEOTIDE SEQUENCE</scope>
</reference>
<evidence type="ECO:0000259" key="7">
    <source>
        <dbReference type="Pfam" id="PF00291"/>
    </source>
</evidence>
<dbReference type="InterPro" id="IPR000634">
    <property type="entry name" value="Ser/Thr_deHydtase_PyrdxlP-BS"/>
</dbReference>
<dbReference type="GO" id="GO:0030378">
    <property type="term" value="F:serine racemase activity"/>
    <property type="evidence" value="ECO:0007669"/>
    <property type="project" value="TreeGrafter"/>
</dbReference>
<proteinExistence type="predicted"/>
<feature type="non-terminal residue" evidence="8">
    <location>
        <position position="208"/>
    </location>
</feature>
<comment type="cofactor">
    <cofactor evidence="3">
        <name>Mn(2+)</name>
        <dbReference type="ChEBI" id="CHEBI:29035"/>
    </cofactor>
</comment>
<evidence type="ECO:0000256" key="4">
    <source>
        <dbReference type="ARBA" id="ARBA00001946"/>
    </source>
</evidence>
<evidence type="ECO:0000256" key="2">
    <source>
        <dbReference type="ARBA" id="ARBA00001933"/>
    </source>
</evidence>
<dbReference type="Gene3D" id="3.40.50.1100">
    <property type="match status" value="2"/>
</dbReference>
<comment type="cofactor">
    <cofactor evidence="4">
        <name>Mg(2+)</name>
        <dbReference type="ChEBI" id="CHEBI:18420"/>
    </cofactor>
</comment>
<dbReference type="SUPFAM" id="SSF53686">
    <property type="entry name" value="Tryptophan synthase beta subunit-like PLP-dependent enzymes"/>
    <property type="match status" value="1"/>
</dbReference>
<comment type="cofactor">
    <cofactor evidence="2">
        <name>pyridoxal 5'-phosphate</name>
        <dbReference type="ChEBI" id="CHEBI:597326"/>
    </cofactor>
</comment>
<dbReference type="GO" id="GO:0018114">
    <property type="term" value="F:threonine racemase activity"/>
    <property type="evidence" value="ECO:0007669"/>
    <property type="project" value="TreeGrafter"/>
</dbReference>
<evidence type="ECO:0000256" key="3">
    <source>
        <dbReference type="ARBA" id="ARBA00001936"/>
    </source>
</evidence>
<dbReference type="Pfam" id="PF00291">
    <property type="entry name" value="PALP"/>
    <property type="match status" value="1"/>
</dbReference>
<organism evidence="8">
    <name type="scientific">marine metagenome</name>
    <dbReference type="NCBI Taxonomy" id="408172"/>
    <lineage>
        <taxon>unclassified sequences</taxon>
        <taxon>metagenomes</taxon>
        <taxon>ecological metagenomes</taxon>
    </lineage>
</organism>
<accession>A0A382NV73</accession>
<dbReference type="AlphaFoldDB" id="A0A382NV73"/>
<dbReference type="PROSITE" id="PS00165">
    <property type="entry name" value="DEHYDRATASE_SER_THR"/>
    <property type="match status" value="1"/>
</dbReference>
<feature type="domain" description="Tryptophan synthase beta chain-like PALP" evidence="7">
    <location>
        <begin position="70"/>
        <end position="205"/>
    </location>
</feature>
<dbReference type="GO" id="GO:0030170">
    <property type="term" value="F:pyridoxal phosphate binding"/>
    <property type="evidence" value="ECO:0007669"/>
    <property type="project" value="InterPro"/>
</dbReference>
<keyword evidence="5" id="KW-0460">Magnesium</keyword>
<dbReference type="InterPro" id="IPR001926">
    <property type="entry name" value="TrpB-like_PALP"/>
</dbReference>
<dbReference type="GO" id="GO:0005524">
    <property type="term" value="F:ATP binding"/>
    <property type="evidence" value="ECO:0007669"/>
    <property type="project" value="TreeGrafter"/>
</dbReference>
<gene>
    <name evidence="8" type="ORF">METZ01_LOCUS317820</name>
</gene>
<dbReference type="PANTHER" id="PTHR43050:SF1">
    <property type="entry name" value="SERINE RACEMASE"/>
    <property type="match status" value="1"/>
</dbReference>
<evidence type="ECO:0000313" key="8">
    <source>
        <dbReference type="EMBL" id="SVC64966.1"/>
    </source>
</evidence>
<dbReference type="GO" id="GO:0070179">
    <property type="term" value="P:D-serine biosynthetic process"/>
    <property type="evidence" value="ECO:0007669"/>
    <property type="project" value="TreeGrafter"/>
</dbReference>
<evidence type="ECO:0000256" key="6">
    <source>
        <dbReference type="ARBA" id="ARBA00022898"/>
    </source>
</evidence>
<dbReference type="GO" id="GO:0000287">
    <property type="term" value="F:magnesium ion binding"/>
    <property type="evidence" value="ECO:0007669"/>
    <property type="project" value="TreeGrafter"/>
</dbReference>
<comment type="cofactor">
    <cofactor evidence="1">
        <name>Ca(2+)</name>
        <dbReference type="ChEBI" id="CHEBI:29108"/>
    </cofactor>
</comment>
<dbReference type="InterPro" id="IPR036052">
    <property type="entry name" value="TrpB-like_PALP_sf"/>
</dbReference>
<dbReference type="PANTHER" id="PTHR43050">
    <property type="entry name" value="SERINE / THREONINE RACEMASE FAMILY MEMBER"/>
    <property type="match status" value="1"/>
</dbReference>
<sequence length="208" mass="21525">MSIKVVCTLCGSASSANVLQLKCLDCAGPLRLAESGAYAGHDFSDFVDVAAGGVWRYRELLPLELETIPITLGEGGTPIVQLHRWGAEHGLPSLQAKLEQLSPTGSFKDRGATLLFSVLAAAGVQEIVEDSSGNAGAAAAAYAARAGMVAHICVPDSAPAAKVEQIAAYGAKIIRVPGSRQDVTDAAMGIVSDGVVYASHNLSPYFNE</sequence>
<protein>
    <recommendedName>
        <fullName evidence="7">Tryptophan synthase beta chain-like PALP domain-containing protein</fullName>
    </recommendedName>
</protein>
<keyword evidence="6" id="KW-0663">Pyridoxal phosphate</keyword>
<evidence type="ECO:0000256" key="5">
    <source>
        <dbReference type="ARBA" id="ARBA00022842"/>
    </source>
</evidence>
<name>A0A382NV73_9ZZZZ</name>
<dbReference type="EMBL" id="UINC01102953">
    <property type="protein sequence ID" value="SVC64966.1"/>
    <property type="molecule type" value="Genomic_DNA"/>
</dbReference>
<evidence type="ECO:0000256" key="1">
    <source>
        <dbReference type="ARBA" id="ARBA00001913"/>
    </source>
</evidence>